<dbReference type="GO" id="GO:0050380">
    <property type="term" value="F:undecaprenyl-diphosphatase activity"/>
    <property type="evidence" value="ECO:0007669"/>
    <property type="project" value="UniProtKB-UniRule"/>
</dbReference>
<evidence type="ECO:0000256" key="2">
    <source>
        <dbReference type="ARBA" id="ARBA00010621"/>
    </source>
</evidence>
<keyword evidence="7 14" id="KW-0378">Hydrolase</keyword>
<dbReference type="GO" id="GO:0009252">
    <property type="term" value="P:peptidoglycan biosynthetic process"/>
    <property type="evidence" value="ECO:0007669"/>
    <property type="project" value="UniProtKB-KW"/>
</dbReference>
<evidence type="ECO:0000256" key="12">
    <source>
        <dbReference type="ARBA" id="ARBA00032932"/>
    </source>
</evidence>
<keyword evidence="6 14" id="KW-0812">Transmembrane</keyword>
<evidence type="ECO:0000256" key="3">
    <source>
        <dbReference type="ARBA" id="ARBA00012374"/>
    </source>
</evidence>
<evidence type="ECO:0000256" key="9">
    <source>
        <dbReference type="ARBA" id="ARBA00023136"/>
    </source>
</evidence>
<dbReference type="NCBIfam" id="NF001394">
    <property type="entry name" value="PRK00281.2-5"/>
    <property type="match status" value="1"/>
</dbReference>
<evidence type="ECO:0000256" key="8">
    <source>
        <dbReference type="ARBA" id="ARBA00022989"/>
    </source>
</evidence>
<comment type="catalytic activity">
    <reaction evidence="13 14">
        <text>di-trans,octa-cis-undecaprenyl diphosphate + H2O = di-trans,octa-cis-undecaprenyl phosphate + phosphate + H(+)</text>
        <dbReference type="Rhea" id="RHEA:28094"/>
        <dbReference type="ChEBI" id="CHEBI:15377"/>
        <dbReference type="ChEBI" id="CHEBI:15378"/>
        <dbReference type="ChEBI" id="CHEBI:43474"/>
        <dbReference type="ChEBI" id="CHEBI:58405"/>
        <dbReference type="ChEBI" id="CHEBI:60392"/>
        <dbReference type="EC" id="3.6.1.27"/>
    </reaction>
</comment>
<keyword evidence="14" id="KW-0961">Cell wall biogenesis/degradation</keyword>
<keyword evidence="14" id="KW-0573">Peptidoglycan synthesis</keyword>
<evidence type="ECO:0000256" key="7">
    <source>
        <dbReference type="ARBA" id="ARBA00022801"/>
    </source>
</evidence>
<evidence type="ECO:0000256" key="11">
    <source>
        <dbReference type="ARBA" id="ARBA00032707"/>
    </source>
</evidence>
<feature type="transmembrane region" description="Helical" evidence="14">
    <location>
        <begin position="144"/>
        <end position="162"/>
    </location>
</feature>
<comment type="miscellaneous">
    <text evidence="14">Bacitracin is thought to be involved in the inhibition of peptidoglycan synthesis by sequestering undecaprenyl diphosphate, thereby reducing the pool of lipid carrier available.</text>
</comment>
<keyword evidence="9 14" id="KW-0472">Membrane</keyword>
<evidence type="ECO:0000256" key="14">
    <source>
        <dbReference type="HAMAP-Rule" id="MF_01006"/>
    </source>
</evidence>
<keyword evidence="10 14" id="KW-0046">Antibiotic resistance</keyword>
<name>G0AI94_COLFT</name>
<dbReference type="PANTHER" id="PTHR30622:SF4">
    <property type="entry name" value="UNDECAPRENYL-DIPHOSPHATASE"/>
    <property type="match status" value="1"/>
</dbReference>
<dbReference type="HAMAP" id="MF_01006">
    <property type="entry name" value="Undec_diphosphatase"/>
    <property type="match status" value="1"/>
</dbReference>
<keyword evidence="14" id="KW-0133">Cell shape</keyword>
<organism evidence="15 16">
    <name type="scientific">Collimonas fungivorans (strain Ter331)</name>
    <dbReference type="NCBI Taxonomy" id="1005048"/>
    <lineage>
        <taxon>Bacteria</taxon>
        <taxon>Pseudomonadati</taxon>
        <taxon>Pseudomonadota</taxon>
        <taxon>Betaproteobacteria</taxon>
        <taxon>Burkholderiales</taxon>
        <taxon>Oxalobacteraceae</taxon>
        <taxon>Collimonas</taxon>
    </lineage>
</organism>
<reference evidence="15 16" key="1">
    <citation type="journal article" date="2004" name="Environ. Microbiol.">
        <title>Phylogeny-function analysis of (meta)genomic libraries: screening for expression of ribosomal RNA genes by large-insert library fluorescent in situ hybridization (LIL-FISH).</title>
        <authorList>
            <person name="Leveau J.H."/>
            <person name="Gerards S."/>
            <person name="de Boer W."/>
            <person name="van Veen J.A."/>
        </authorList>
    </citation>
    <scope>NUCLEOTIDE SEQUENCE [LARGE SCALE GENOMIC DNA]</scope>
    <source>
        <strain evidence="15 16">Ter331</strain>
    </source>
</reference>
<dbReference type="STRING" id="1005048.CFU_0843"/>
<comment type="similarity">
    <text evidence="2 14">Belongs to the UppP family.</text>
</comment>
<dbReference type="NCBIfam" id="TIGR00753">
    <property type="entry name" value="undec_PP_bacA"/>
    <property type="match status" value="1"/>
</dbReference>
<feature type="transmembrane region" description="Helical" evidence="14">
    <location>
        <begin position="245"/>
        <end position="267"/>
    </location>
</feature>
<dbReference type="GO" id="GO:0008360">
    <property type="term" value="P:regulation of cell shape"/>
    <property type="evidence" value="ECO:0007669"/>
    <property type="project" value="UniProtKB-KW"/>
</dbReference>
<protein>
    <recommendedName>
        <fullName evidence="4 14">Undecaprenyl-diphosphatase</fullName>
        <ecNumber evidence="3 14">3.6.1.27</ecNumber>
    </recommendedName>
    <alternativeName>
        <fullName evidence="12 14">Bacitracin resistance protein</fullName>
    </alternativeName>
    <alternativeName>
        <fullName evidence="11 14">Undecaprenyl pyrophosphate phosphatase</fullName>
    </alternativeName>
</protein>
<reference evidence="15 16" key="5">
    <citation type="journal article" date="2011" name="ISME J.">
        <title>Dual transcriptional profiling of a bacterial/fungal confrontation: Collimonas fungivorans versus Aspergillus niger.</title>
        <authorList>
            <person name="Mela F."/>
            <person name="Fritsche K."/>
            <person name="de Boer W."/>
            <person name="van Veen J.A."/>
            <person name="de Graaff L.H."/>
            <person name="van den Berg M."/>
            <person name="Leveau J.H."/>
        </authorList>
    </citation>
    <scope>NUCLEOTIDE SEQUENCE [LARGE SCALE GENOMIC DNA]</scope>
    <source>
        <strain evidence="15 16">Ter331</strain>
    </source>
</reference>
<dbReference type="Pfam" id="PF02673">
    <property type="entry name" value="BacA"/>
    <property type="match status" value="1"/>
</dbReference>
<gene>
    <name evidence="15" type="primary">bacA2</name>
    <name evidence="14" type="synonym">uppP</name>
    <name evidence="15" type="ordered locus">CFU_0843</name>
</gene>
<reference evidence="16" key="6">
    <citation type="submission" date="2011-05" db="EMBL/GenBank/DDBJ databases">
        <title>Complete sequence of Collimonas fungivorans Ter331.</title>
        <authorList>
            <person name="Leveau J.H."/>
        </authorList>
    </citation>
    <scope>NUCLEOTIDE SEQUENCE [LARGE SCALE GENOMIC DNA]</scope>
    <source>
        <strain evidence="16">Ter331</strain>
    </source>
</reference>
<dbReference type="KEGG" id="cfu:CFU_0843"/>
<dbReference type="InterPro" id="IPR003824">
    <property type="entry name" value="UppP"/>
</dbReference>
<dbReference type="EMBL" id="CP002745">
    <property type="protein sequence ID" value="AEK60677.1"/>
    <property type="molecule type" value="Genomic_DNA"/>
</dbReference>
<evidence type="ECO:0000313" key="15">
    <source>
        <dbReference type="EMBL" id="AEK60677.1"/>
    </source>
</evidence>
<evidence type="ECO:0000256" key="1">
    <source>
        <dbReference type="ARBA" id="ARBA00004651"/>
    </source>
</evidence>
<feature type="transmembrane region" description="Helical" evidence="14">
    <location>
        <begin position="212"/>
        <end position="233"/>
    </location>
</feature>
<keyword evidence="8 14" id="KW-1133">Transmembrane helix</keyword>
<comment type="subcellular location">
    <subcellularLocation>
        <location evidence="14">Cell inner membrane</location>
        <topology evidence="14">Multi-pass membrane protein</topology>
    </subcellularLocation>
    <subcellularLocation>
        <location evidence="1">Cell membrane</location>
        <topology evidence="1">Multi-pass membrane protein</topology>
    </subcellularLocation>
</comment>
<evidence type="ECO:0000256" key="5">
    <source>
        <dbReference type="ARBA" id="ARBA00022475"/>
    </source>
</evidence>
<keyword evidence="16" id="KW-1185">Reference proteome</keyword>
<keyword evidence="5 14" id="KW-1003">Cell membrane</keyword>
<evidence type="ECO:0000256" key="4">
    <source>
        <dbReference type="ARBA" id="ARBA00021581"/>
    </source>
</evidence>
<dbReference type="Proteomes" id="UP000008392">
    <property type="component" value="Chromosome"/>
</dbReference>
<comment type="function">
    <text evidence="14">Catalyzes the dephosphorylation of undecaprenyl diphosphate (UPP). Confers resistance to bacitracin.</text>
</comment>
<accession>G0AI94</accession>
<dbReference type="GO" id="GO:0071555">
    <property type="term" value="P:cell wall organization"/>
    <property type="evidence" value="ECO:0007669"/>
    <property type="project" value="UniProtKB-KW"/>
</dbReference>
<dbReference type="PANTHER" id="PTHR30622">
    <property type="entry name" value="UNDECAPRENYL-DIPHOSPHATASE"/>
    <property type="match status" value="1"/>
</dbReference>
<dbReference type="EC" id="3.6.1.27" evidence="3 14"/>
<dbReference type="GO" id="GO:0005886">
    <property type="term" value="C:plasma membrane"/>
    <property type="evidence" value="ECO:0007669"/>
    <property type="project" value="UniProtKB-SubCell"/>
</dbReference>
<evidence type="ECO:0000256" key="10">
    <source>
        <dbReference type="ARBA" id="ARBA00023251"/>
    </source>
</evidence>
<feature type="transmembrane region" description="Helical" evidence="14">
    <location>
        <begin position="110"/>
        <end position="132"/>
    </location>
</feature>
<feature type="transmembrane region" description="Helical" evidence="14">
    <location>
        <begin position="279"/>
        <end position="298"/>
    </location>
</feature>
<dbReference type="eggNOG" id="COG1968">
    <property type="taxonomic scope" value="Bacteria"/>
</dbReference>
<proteinExistence type="inferred from homology"/>
<evidence type="ECO:0000256" key="13">
    <source>
        <dbReference type="ARBA" id="ARBA00047594"/>
    </source>
</evidence>
<evidence type="ECO:0000256" key="6">
    <source>
        <dbReference type="ARBA" id="ARBA00022692"/>
    </source>
</evidence>
<reference evidence="15 16" key="2">
    <citation type="journal article" date="2006" name="J. Microbiol. Methods">
        <title>Genomic flank-sequencing of plasposon insertion sites for rapid identification of functional genes.</title>
        <authorList>
            <person name="Leveau J.H."/>
            <person name="Gerards S."/>
            <person name="Fritsche K."/>
            <person name="Zondag G."/>
            <person name="van Veen J.A."/>
        </authorList>
    </citation>
    <scope>NUCLEOTIDE SEQUENCE [LARGE SCALE GENOMIC DNA]</scope>
    <source>
        <strain evidence="15 16">Ter331</strain>
    </source>
</reference>
<reference evidence="15 16" key="4">
    <citation type="journal article" date="2010" name="Environ. Microbiol.">
        <title>The bacterial genus Collimonas: mycophagy, weathering and other adaptive solutions to life in oligotrophic soil environments.</title>
        <authorList>
            <person name="Leveau J.H."/>
            <person name="Uroz S."/>
            <person name="de Boer W."/>
        </authorList>
    </citation>
    <scope>NUCLEOTIDE SEQUENCE [LARGE SCALE GENOMIC DNA]</scope>
    <source>
        <strain evidence="15 16">Ter331</strain>
    </source>
</reference>
<sequence length="299" mass="31885">MSHPEQENVVAGVCSAGTDIGFASLDYVQVAILGVIQGISELLPISSTAHMRIVPAILGWHDPGSAFSAAMQLAALAAVVSYFWRDVREVTVGSINAVRERNFSSPSFRLGMAIILATIPIGIAGLALAPVLNACGSPLRSLSVIGYACIAMGVLLAIAELSCRHRRTVGEMRLRDALIVGLAQVGALIPGVSRSGSTLTAALFLNFKREEAARFSFLLGLPAIALAGLKELLVLFHLHMPLETWMLLIFGLVVASVSAFGAIWGLMKFLEKFSTWPFIVYRIALGIFLLVAVHNGFLS</sequence>
<dbReference type="HOGENOM" id="CLU_060296_1_0_4"/>
<keyword evidence="14" id="KW-0997">Cell inner membrane</keyword>
<dbReference type="GO" id="GO:0046677">
    <property type="term" value="P:response to antibiotic"/>
    <property type="evidence" value="ECO:0007669"/>
    <property type="project" value="UniProtKB-UniRule"/>
</dbReference>
<dbReference type="AlphaFoldDB" id="G0AI94"/>
<evidence type="ECO:0000313" key="16">
    <source>
        <dbReference type="Proteomes" id="UP000008392"/>
    </source>
</evidence>
<reference evidence="15 16" key="3">
    <citation type="journal article" date="2008" name="FEMS Microbiol. Ecol.">
        <title>Identification and characterization of genes underlying chitinolysis in Collimonas fungivorans Ter331.</title>
        <authorList>
            <person name="Fritsche K."/>
            <person name="de Boer W."/>
            <person name="Gerards S."/>
            <person name="van den Berg M."/>
            <person name="van Veen J.A."/>
            <person name="Leveau J.H."/>
        </authorList>
    </citation>
    <scope>NUCLEOTIDE SEQUENCE [LARGE SCALE GENOMIC DNA]</scope>
    <source>
        <strain evidence="15 16">Ter331</strain>
    </source>
</reference>